<accession>A0AAN7BS45</accession>
<reference evidence="3" key="1">
    <citation type="journal article" date="2023" name="Mol. Phylogenet. Evol.">
        <title>Genome-scale phylogeny and comparative genomics of the fungal order Sordariales.</title>
        <authorList>
            <person name="Hensen N."/>
            <person name="Bonometti L."/>
            <person name="Westerberg I."/>
            <person name="Brannstrom I.O."/>
            <person name="Guillou S."/>
            <person name="Cros-Aarteil S."/>
            <person name="Calhoun S."/>
            <person name="Haridas S."/>
            <person name="Kuo A."/>
            <person name="Mondo S."/>
            <person name="Pangilinan J."/>
            <person name="Riley R."/>
            <person name="LaButti K."/>
            <person name="Andreopoulos B."/>
            <person name="Lipzen A."/>
            <person name="Chen C."/>
            <person name="Yan M."/>
            <person name="Daum C."/>
            <person name="Ng V."/>
            <person name="Clum A."/>
            <person name="Steindorff A."/>
            <person name="Ohm R.A."/>
            <person name="Martin F."/>
            <person name="Silar P."/>
            <person name="Natvig D.O."/>
            <person name="Lalanne C."/>
            <person name="Gautier V."/>
            <person name="Ament-Velasquez S.L."/>
            <person name="Kruys A."/>
            <person name="Hutchinson M.I."/>
            <person name="Powell A.J."/>
            <person name="Barry K."/>
            <person name="Miller A.N."/>
            <person name="Grigoriev I.V."/>
            <person name="Debuchy R."/>
            <person name="Gladieux P."/>
            <person name="Hiltunen Thoren M."/>
            <person name="Johannesson H."/>
        </authorList>
    </citation>
    <scope>NUCLEOTIDE SEQUENCE</scope>
    <source>
        <strain evidence="3">CBS 990.96</strain>
    </source>
</reference>
<evidence type="ECO:0008006" key="5">
    <source>
        <dbReference type="Google" id="ProtNLM"/>
    </source>
</evidence>
<comment type="caution">
    <text evidence="3">The sequence shown here is derived from an EMBL/GenBank/DDBJ whole genome shotgun (WGS) entry which is preliminary data.</text>
</comment>
<name>A0AAN7BS45_9PEZI</name>
<dbReference type="Proteomes" id="UP001301958">
    <property type="component" value="Unassembled WGS sequence"/>
</dbReference>
<evidence type="ECO:0000313" key="3">
    <source>
        <dbReference type="EMBL" id="KAK4228553.1"/>
    </source>
</evidence>
<proteinExistence type="predicted"/>
<dbReference type="PANTHER" id="PTHR34883:SF15">
    <property type="entry name" value="EXTRACELLULAR SERINE-RICH PROTEIN"/>
    <property type="match status" value="1"/>
</dbReference>
<reference evidence="3" key="2">
    <citation type="submission" date="2023-05" db="EMBL/GenBank/DDBJ databases">
        <authorList>
            <consortium name="Lawrence Berkeley National Laboratory"/>
            <person name="Steindorff A."/>
            <person name="Hensen N."/>
            <person name="Bonometti L."/>
            <person name="Westerberg I."/>
            <person name="Brannstrom I.O."/>
            <person name="Guillou S."/>
            <person name="Cros-Aarteil S."/>
            <person name="Calhoun S."/>
            <person name="Haridas S."/>
            <person name="Kuo A."/>
            <person name="Mondo S."/>
            <person name="Pangilinan J."/>
            <person name="Riley R."/>
            <person name="Labutti K."/>
            <person name="Andreopoulos B."/>
            <person name="Lipzen A."/>
            <person name="Chen C."/>
            <person name="Yanf M."/>
            <person name="Daum C."/>
            <person name="Ng V."/>
            <person name="Clum A."/>
            <person name="Ohm R."/>
            <person name="Martin F."/>
            <person name="Silar P."/>
            <person name="Natvig D."/>
            <person name="Lalanne C."/>
            <person name="Gautier V."/>
            <person name="Ament-Velasquez S.L."/>
            <person name="Kruys A."/>
            <person name="Hutchinson M.I."/>
            <person name="Powell A.J."/>
            <person name="Barry K."/>
            <person name="Miller A.N."/>
            <person name="Grigoriev I.V."/>
            <person name="Debuchy R."/>
            <person name="Gladieux P."/>
            <person name="Thoren M.H."/>
            <person name="Johannesson H."/>
        </authorList>
    </citation>
    <scope>NUCLEOTIDE SEQUENCE</scope>
    <source>
        <strain evidence="3">CBS 990.96</strain>
    </source>
</reference>
<feature type="region of interest" description="Disordered" evidence="1">
    <location>
        <begin position="149"/>
        <end position="168"/>
    </location>
</feature>
<sequence>MLSSFLLTGLLAIQATAIQFNVSVGRNGLTFEPNEIRAARDDIIEFRFWPRNHSVVAGRFNEACVPAPSGAGFYSGFLPTPADTINPQVFRIRINNSDPIVFYCSQNNGQHCKNGMFGIINPTMGGASTLAGYRQLALQAGNATSPSGGPFGGQFAANPNTVPPAPAATTVTVTASGSAATPTETDGDESSTSGTSTGSAASSTPSGGAVALGAGGSPFAGLVVAGAAALLFV</sequence>
<dbReference type="EMBL" id="MU865317">
    <property type="protein sequence ID" value="KAK4228553.1"/>
    <property type="molecule type" value="Genomic_DNA"/>
</dbReference>
<dbReference type="CDD" id="cd00920">
    <property type="entry name" value="Cupredoxin"/>
    <property type="match status" value="1"/>
</dbReference>
<evidence type="ECO:0000256" key="2">
    <source>
        <dbReference type="SAM" id="SignalP"/>
    </source>
</evidence>
<gene>
    <name evidence="3" type="ORF">QBC38DRAFT_150660</name>
</gene>
<organism evidence="3 4">
    <name type="scientific">Podospora fimiseda</name>
    <dbReference type="NCBI Taxonomy" id="252190"/>
    <lineage>
        <taxon>Eukaryota</taxon>
        <taxon>Fungi</taxon>
        <taxon>Dikarya</taxon>
        <taxon>Ascomycota</taxon>
        <taxon>Pezizomycotina</taxon>
        <taxon>Sordariomycetes</taxon>
        <taxon>Sordariomycetidae</taxon>
        <taxon>Sordariales</taxon>
        <taxon>Podosporaceae</taxon>
        <taxon>Podospora</taxon>
    </lineage>
</organism>
<dbReference type="Gene3D" id="2.60.40.420">
    <property type="entry name" value="Cupredoxins - blue copper proteins"/>
    <property type="match status" value="1"/>
</dbReference>
<keyword evidence="2" id="KW-0732">Signal</keyword>
<dbReference type="SUPFAM" id="SSF49503">
    <property type="entry name" value="Cupredoxins"/>
    <property type="match status" value="1"/>
</dbReference>
<feature type="region of interest" description="Disordered" evidence="1">
    <location>
        <begin position="173"/>
        <end position="207"/>
    </location>
</feature>
<dbReference type="InterPro" id="IPR052953">
    <property type="entry name" value="Ser-rich/MCO-related"/>
</dbReference>
<feature type="chain" id="PRO_5042835970" description="Extracellular serine-rich protein" evidence="2">
    <location>
        <begin position="18"/>
        <end position="233"/>
    </location>
</feature>
<evidence type="ECO:0000313" key="4">
    <source>
        <dbReference type="Proteomes" id="UP001301958"/>
    </source>
</evidence>
<dbReference type="AlphaFoldDB" id="A0AAN7BS45"/>
<feature type="signal peptide" evidence="2">
    <location>
        <begin position="1"/>
        <end position="17"/>
    </location>
</feature>
<protein>
    <recommendedName>
        <fullName evidence="5">Extracellular serine-rich protein</fullName>
    </recommendedName>
</protein>
<evidence type="ECO:0000256" key="1">
    <source>
        <dbReference type="SAM" id="MobiDB-lite"/>
    </source>
</evidence>
<keyword evidence="4" id="KW-1185">Reference proteome</keyword>
<dbReference type="PANTHER" id="PTHR34883">
    <property type="entry name" value="SERINE-RICH PROTEIN, PUTATIVE-RELATED-RELATED"/>
    <property type="match status" value="1"/>
</dbReference>
<dbReference type="InterPro" id="IPR008972">
    <property type="entry name" value="Cupredoxin"/>
</dbReference>